<evidence type="ECO:0000256" key="1">
    <source>
        <dbReference type="SAM" id="Phobius"/>
    </source>
</evidence>
<feature type="transmembrane region" description="Helical" evidence="1">
    <location>
        <begin position="250"/>
        <end position="266"/>
    </location>
</feature>
<dbReference type="EMBL" id="AP014680">
    <property type="protein sequence ID" value="BAP86290.1"/>
    <property type="molecule type" value="Genomic_DNA"/>
</dbReference>
<keyword evidence="1" id="KW-1133">Transmembrane helix</keyword>
<feature type="transmembrane region" description="Helical" evidence="1">
    <location>
        <begin position="36"/>
        <end position="53"/>
    </location>
</feature>
<feature type="transmembrane region" description="Helical" evidence="1">
    <location>
        <begin position="147"/>
        <end position="168"/>
    </location>
</feature>
<feature type="transmembrane region" description="Helical" evidence="1">
    <location>
        <begin position="198"/>
        <end position="216"/>
    </location>
</feature>
<protein>
    <submittedName>
        <fullName evidence="2">Membrane protein</fullName>
    </submittedName>
</protein>
<evidence type="ECO:0000313" key="2">
    <source>
        <dbReference type="EMBL" id="BAP86290.1"/>
    </source>
</evidence>
<accession>A0A0A1GWA7</accession>
<feature type="transmembrane region" description="Helical" evidence="1">
    <location>
        <begin position="494"/>
        <end position="513"/>
    </location>
</feature>
<feature type="transmembrane region" description="Helical" evidence="1">
    <location>
        <begin position="228"/>
        <end position="244"/>
    </location>
</feature>
<keyword evidence="1" id="KW-0812">Transmembrane</keyword>
<reference evidence="2 3" key="1">
    <citation type="submission" date="2014-11" db="EMBL/GenBank/DDBJ databases">
        <title>Complete genome sequence and analysis of Lactobacillus hokkaidonensis LOOC260T.</title>
        <authorList>
            <person name="Tanizawa Y."/>
            <person name="Tohno M."/>
            <person name="Kaminuma E."/>
            <person name="Nakamura Y."/>
            <person name="Arita M."/>
        </authorList>
    </citation>
    <scope>NUCLEOTIDE SEQUENCE [LARGE SCALE GENOMIC DNA]</scope>
    <source>
        <strain evidence="2 3">LOOC260</strain>
    </source>
</reference>
<feature type="transmembrane region" description="Helical" evidence="1">
    <location>
        <begin position="273"/>
        <end position="294"/>
    </location>
</feature>
<dbReference type="STRING" id="1291742.LOOC260_117860"/>
<feature type="transmembrane region" description="Helical" evidence="1">
    <location>
        <begin position="408"/>
        <end position="430"/>
    </location>
</feature>
<feature type="transmembrane region" description="Helical" evidence="1">
    <location>
        <begin position="65"/>
        <end position="87"/>
    </location>
</feature>
<gene>
    <name evidence="2" type="ORF">LOOC260_117860</name>
</gene>
<dbReference type="RefSeq" id="WP_041094347.1">
    <property type="nucleotide sequence ID" value="NZ_AP014680.1"/>
</dbReference>
<evidence type="ECO:0000313" key="3">
    <source>
        <dbReference type="Proteomes" id="UP000031620"/>
    </source>
</evidence>
<proteinExistence type="predicted"/>
<organism evidence="2 3">
    <name type="scientific">Paucilactobacillus hokkaidonensis JCM 18461</name>
    <dbReference type="NCBI Taxonomy" id="1291742"/>
    <lineage>
        <taxon>Bacteria</taxon>
        <taxon>Bacillati</taxon>
        <taxon>Bacillota</taxon>
        <taxon>Bacilli</taxon>
        <taxon>Lactobacillales</taxon>
        <taxon>Lactobacillaceae</taxon>
        <taxon>Paucilactobacillus</taxon>
    </lineage>
</organism>
<dbReference type="KEGG" id="lho:LOOC260_117860"/>
<dbReference type="AlphaFoldDB" id="A0A0A1GWA7"/>
<name>A0A0A1GWA7_9LACO</name>
<dbReference type="Proteomes" id="UP000031620">
    <property type="component" value="Chromosome"/>
</dbReference>
<sequence>MTVKHNLMKLFPLLLAGGLLIGIISNIVAPINVKESCLVVIISVILWYLWPYFKVKTNQLSQKTVTWCIGIGIILIFIIQLIVLRYLPATIYHDPFRVLYQAEHLSQGQHVWSSSTYFWRYPNNVPLAFLLSQWLKLTTFIHLSTNTALHILSIVLLDGFILIALSTIRKISRRNSEALAILTFFIVSPFAYTYYLQVFYSDLPILICLMLCFAILERWTSLSKKSKTLNGLLLFGLILIGQLIKPNLIVFVVAIIILMFYLLLNNRKTLVKYLLPLSIILLGFVATISVKTAIDQTVDFSNNTKYELPTTNWIWMSYNPKGNGTYVGADIKKMTQLPTKAARQSYNEKEIPNRIKSLGVTGVVERWVVKVGVLLNVGHIQRSYTGGYIEATATYQKYQSQLSLLGSLIMRVGFIFIYGLAFMECLSLIIKKHYAINPTRDLAILLAVGYLAFHALVWEAESRYGQPILPLLLFINASLIPEKQTDLTLSKPRSRTFLLSGTLLIAVLVFAVWSKPLLSSKKMLVAGQRSQLSLQYKAKPTWISKNTTISQTVVLNHAATKLSISAPQKTHLYAQLVSIDDHRSYALIHKGSTLILHQKLASGKYKIVLTNKSTNQQKVELVSTQKFKLTPHPLVINQQHFKYRSLIYDFSYHV</sequence>
<feature type="transmembrane region" description="Helical" evidence="1">
    <location>
        <begin position="175"/>
        <end position="192"/>
    </location>
</feature>
<keyword evidence="1" id="KW-0472">Membrane</keyword>
<dbReference type="HOGENOM" id="CLU_425007_0_0_9"/>